<evidence type="ECO:0000256" key="1">
    <source>
        <dbReference type="SAM" id="MobiDB-lite"/>
    </source>
</evidence>
<dbReference type="Proteomes" id="UP000324222">
    <property type="component" value="Unassembled WGS sequence"/>
</dbReference>
<evidence type="ECO:0000313" key="2">
    <source>
        <dbReference type="EMBL" id="MPC19778.1"/>
    </source>
</evidence>
<dbReference type="AlphaFoldDB" id="A0A5B7DER1"/>
<name>A0A5B7DER1_PORTR</name>
<proteinExistence type="predicted"/>
<feature type="compositionally biased region" description="Polar residues" evidence="1">
    <location>
        <begin position="53"/>
        <end position="62"/>
    </location>
</feature>
<keyword evidence="3" id="KW-1185">Reference proteome</keyword>
<comment type="caution">
    <text evidence="2">The sequence shown here is derived from an EMBL/GenBank/DDBJ whole genome shotgun (WGS) entry which is preliminary data.</text>
</comment>
<gene>
    <name evidence="2" type="ORF">E2C01_012705</name>
</gene>
<sequence length="74" mass="8487">MEPGVQQERALSKFHSRLEQMTEQVKRCHNGMFDEMSQEIKAHGISRKTTITPGAAAGQQNKHMQKLNHQAWMP</sequence>
<accession>A0A5B7DER1</accession>
<evidence type="ECO:0000313" key="3">
    <source>
        <dbReference type="Proteomes" id="UP000324222"/>
    </source>
</evidence>
<protein>
    <submittedName>
        <fullName evidence="2">Uncharacterized protein</fullName>
    </submittedName>
</protein>
<feature type="region of interest" description="Disordered" evidence="1">
    <location>
        <begin position="53"/>
        <end position="74"/>
    </location>
</feature>
<reference evidence="2 3" key="1">
    <citation type="submission" date="2019-05" db="EMBL/GenBank/DDBJ databases">
        <title>Another draft genome of Portunus trituberculatus and its Hox gene families provides insights of decapod evolution.</title>
        <authorList>
            <person name="Jeong J.-H."/>
            <person name="Song I."/>
            <person name="Kim S."/>
            <person name="Choi T."/>
            <person name="Kim D."/>
            <person name="Ryu S."/>
            <person name="Kim W."/>
        </authorList>
    </citation>
    <scope>NUCLEOTIDE SEQUENCE [LARGE SCALE GENOMIC DNA]</scope>
    <source>
        <tissue evidence="2">Muscle</tissue>
    </source>
</reference>
<organism evidence="2 3">
    <name type="scientific">Portunus trituberculatus</name>
    <name type="common">Swimming crab</name>
    <name type="synonym">Neptunus trituberculatus</name>
    <dbReference type="NCBI Taxonomy" id="210409"/>
    <lineage>
        <taxon>Eukaryota</taxon>
        <taxon>Metazoa</taxon>
        <taxon>Ecdysozoa</taxon>
        <taxon>Arthropoda</taxon>
        <taxon>Crustacea</taxon>
        <taxon>Multicrustacea</taxon>
        <taxon>Malacostraca</taxon>
        <taxon>Eumalacostraca</taxon>
        <taxon>Eucarida</taxon>
        <taxon>Decapoda</taxon>
        <taxon>Pleocyemata</taxon>
        <taxon>Brachyura</taxon>
        <taxon>Eubrachyura</taxon>
        <taxon>Portunoidea</taxon>
        <taxon>Portunidae</taxon>
        <taxon>Portuninae</taxon>
        <taxon>Portunus</taxon>
    </lineage>
</organism>
<dbReference type="EMBL" id="VSRR010000803">
    <property type="protein sequence ID" value="MPC19778.1"/>
    <property type="molecule type" value="Genomic_DNA"/>
</dbReference>